<keyword evidence="3" id="KW-0238">DNA-binding</keyword>
<organism evidence="6 7">
    <name type="scientific">Pseudoduganella dura</name>
    <dbReference type="NCBI Taxonomy" id="321982"/>
    <lineage>
        <taxon>Bacteria</taxon>
        <taxon>Pseudomonadati</taxon>
        <taxon>Pseudomonadota</taxon>
        <taxon>Betaproteobacteria</taxon>
        <taxon>Burkholderiales</taxon>
        <taxon>Oxalobacteraceae</taxon>
        <taxon>Telluria group</taxon>
        <taxon>Pseudoduganella</taxon>
    </lineage>
</organism>
<dbReference type="EMBL" id="WNWM01000002">
    <property type="protein sequence ID" value="MUI11321.1"/>
    <property type="molecule type" value="Genomic_DNA"/>
</dbReference>
<dbReference type="OrthoDB" id="9072091at2"/>
<proteinExistence type="inferred from homology"/>
<evidence type="ECO:0000256" key="4">
    <source>
        <dbReference type="ARBA" id="ARBA00023163"/>
    </source>
</evidence>
<feature type="domain" description="HTH lysR-type" evidence="5">
    <location>
        <begin position="3"/>
        <end position="60"/>
    </location>
</feature>
<sequence length="319" mass="35203">MGLDLRLIEAFALVVRHGSLSRAEEASGISKATLSRQVLALETELGSTLLTRGPRGVVPTESGRVFHAHCESLLADLAGRIETARVQVQELDSGVTGSLTVLAESVFSTTFVCHVARLFRERYPNVAFRLDMAHRIDSPAVADVDCYVCAVPPDVPNLVGKLLGRISYGLYASPSYLQRKGIPVTPLDIARHDAIVLGEADAPPEKTMLHSDRHSQPYVPRTGVATNDHWVMKTFCLDGFGIALLPDFFVQPEVSRRFLVPVLPNWKPERTRIYCAYQQQRYKSRKLKDFVELMAAGVKDMDSYNPYVGSLPERGGLPG</sequence>
<dbReference type="GO" id="GO:0003700">
    <property type="term" value="F:DNA-binding transcription factor activity"/>
    <property type="evidence" value="ECO:0007669"/>
    <property type="project" value="InterPro"/>
</dbReference>
<evidence type="ECO:0000256" key="3">
    <source>
        <dbReference type="ARBA" id="ARBA00023125"/>
    </source>
</evidence>
<dbReference type="PROSITE" id="PS50931">
    <property type="entry name" value="HTH_LYSR"/>
    <property type="match status" value="1"/>
</dbReference>
<dbReference type="RefSeq" id="WP_155712197.1">
    <property type="nucleotide sequence ID" value="NZ_BMWU01000056.1"/>
</dbReference>
<dbReference type="AlphaFoldDB" id="A0A6I3XCQ5"/>
<dbReference type="InterPro" id="IPR058163">
    <property type="entry name" value="LysR-type_TF_proteobact-type"/>
</dbReference>
<evidence type="ECO:0000256" key="1">
    <source>
        <dbReference type="ARBA" id="ARBA00009437"/>
    </source>
</evidence>
<comment type="caution">
    <text evidence="6">The sequence shown here is derived from an EMBL/GenBank/DDBJ whole genome shotgun (WGS) entry which is preliminary data.</text>
</comment>
<name>A0A6I3XCQ5_9BURK</name>
<dbReference type="Proteomes" id="UP000431684">
    <property type="component" value="Unassembled WGS sequence"/>
</dbReference>
<reference evidence="6 7" key="1">
    <citation type="submission" date="2019-11" db="EMBL/GenBank/DDBJ databases">
        <title>Draft Genome Sequences of Six Type Strains of the Genus Massilia.</title>
        <authorList>
            <person name="Miess H."/>
            <person name="Frediansyah A."/>
            <person name="Goeker M."/>
            <person name="Gross H."/>
        </authorList>
    </citation>
    <scope>NUCLEOTIDE SEQUENCE [LARGE SCALE GENOMIC DNA]</scope>
    <source>
        <strain evidence="6 7">DSM 17513</strain>
    </source>
</reference>
<dbReference type="InterPro" id="IPR000847">
    <property type="entry name" value="LysR_HTH_N"/>
</dbReference>
<dbReference type="InterPro" id="IPR036390">
    <property type="entry name" value="WH_DNA-bd_sf"/>
</dbReference>
<accession>A0A6I3XCQ5</accession>
<evidence type="ECO:0000313" key="6">
    <source>
        <dbReference type="EMBL" id="MUI11321.1"/>
    </source>
</evidence>
<dbReference type="Pfam" id="PF00126">
    <property type="entry name" value="HTH_1"/>
    <property type="match status" value="1"/>
</dbReference>
<evidence type="ECO:0000259" key="5">
    <source>
        <dbReference type="PROSITE" id="PS50931"/>
    </source>
</evidence>
<dbReference type="SUPFAM" id="SSF46785">
    <property type="entry name" value="Winged helix' DNA-binding domain"/>
    <property type="match status" value="1"/>
</dbReference>
<keyword evidence="4" id="KW-0804">Transcription</keyword>
<dbReference type="Gene3D" id="3.40.190.290">
    <property type="match status" value="1"/>
</dbReference>
<keyword evidence="7" id="KW-1185">Reference proteome</keyword>
<dbReference type="Pfam" id="PF03466">
    <property type="entry name" value="LysR_substrate"/>
    <property type="match status" value="1"/>
</dbReference>
<comment type="similarity">
    <text evidence="1">Belongs to the LysR transcriptional regulatory family.</text>
</comment>
<protein>
    <submittedName>
        <fullName evidence="6">LysR family transcriptional regulator</fullName>
    </submittedName>
</protein>
<gene>
    <name evidence="6" type="ORF">GJV26_02280</name>
</gene>
<evidence type="ECO:0000256" key="2">
    <source>
        <dbReference type="ARBA" id="ARBA00023015"/>
    </source>
</evidence>
<keyword evidence="2" id="KW-0805">Transcription regulation</keyword>
<dbReference type="InterPro" id="IPR005119">
    <property type="entry name" value="LysR_subst-bd"/>
</dbReference>
<dbReference type="PANTHER" id="PTHR30537:SF5">
    <property type="entry name" value="HTH-TYPE TRANSCRIPTIONAL ACTIVATOR TTDR-RELATED"/>
    <property type="match status" value="1"/>
</dbReference>
<dbReference type="InterPro" id="IPR036388">
    <property type="entry name" value="WH-like_DNA-bd_sf"/>
</dbReference>
<evidence type="ECO:0000313" key="7">
    <source>
        <dbReference type="Proteomes" id="UP000431684"/>
    </source>
</evidence>
<dbReference type="PANTHER" id="PTHR30537">
    <property type="entry name" value="HTH-TYPE TRANSCRIPTIONAL REGULATOR"/>
    <property type="match status" value="1"/>
</dbReference>
<dbReference type="SUPFAM" id="SSF53850">
    <property type="entry name" value="Periplasmic binding protein-like II"/>
    <property type="match status" value="1"/>
</dbReference>
<dbReference type="Gene3D" id="1.10.10.10">
    <property type="entry name" value="Winged helix-like DNA-binding domain superfamily/Winged helix DNA-binding domain"/>
    <property type="match status" value="1"/>
</dbReference>
<dbReference type="GO" id="GO:0003677">
    <property type="term" value="F:DNA binding"/>
    <property type="evidence" value="ECO:0007669"/>
    <property type="project" value="UniProtKB-KW"/>
</dbReference>